<reference evidence="3" key="3">
    <citation type="submission" date="2016-03" db="UniProtKB">
        <authorList>
            <consortium name="EnsemblProtists"/>
        </authorList>
    </citation>
    <scope>IDENTIFICATION</scope>
</reference>
<dbReference type="RefSeq" id="XP_005833440.1">
    <property type="nucleotide sequence ID" value="XM_005833383.1"/>
</dbReference>
<protein>
    <submittedName>
        <fullName evidence="2 3">Uncharacterized protein</fullName>
    </submittedName>
</protein>
<reference evidence="2 4" key="1">
    <citation type="journal article" date="2012" name="Nature">
        <title>Algal genomes reveal evolutionary mosaicism and the fate of nucleomorphs.</title>
        <authorList>
            <consortium name="DOE Joint Genome Institute"/>
            <person name="Curtis B.A."/>
            <person name="Tanifuji G."/>
            <person name="Burki F."/>
            <person name="Gruber A."/>
            <person name="Irimia M."/>
            <person name="Maruyama S."/>
            <person name="Arias M.C."/>
            <person name="Ball S.G."/>
            <person name="Gile G.H."/>
            <person name="Hirakawa Y."/>
            <person name="Hopkins J.F."/>
            <person name="Kuo A."/>
            <person name="Rensing S.A."/>
            <person name="Schmutz J."/>
            <person name="Symeonidi A."/>
            <person name="Elias M."/>
            <person name="Eveleigh R.J."/>
            <person name="Herman E.K."/>
            <person name="Klute M.J."/>
            <person name="Nakayama T."/>
            <person name="Obornik M."/>
            <person name="Reyes-Prieto A."/>
            <person name="Armbrust E.V."/>
            <person name="Aves S.J."/>
            <person name="Beiko R.G."/>
            <person name="Coutinho P."/>
            <person name="Dacks J.B."/>
            <person name="Durnford D.G."/>
            <person name="Fast N.M."/>
            <person name="Green B.R."/>
            <person name="Grisdale C.J."/>
            <person name="Hempel F."/>
            <person name="Henrissat B."/>
            <person name="Hoppner M.P."/>
            <person name="Ishida K."/>
            <person name="Kim E."/>
            <person name="Koreny L."/>
            <person name="Kroth P.G."/>
            <person name="Liu Y."/>
            <person name="Malik S.B."/>
            <person name="Maier U.G."/>
            <person name="McRose D."/>
            <person name="Mock T."/>
            <person name="Neilson J.A."/>
            <person name="Onodera N.T."/>
            <person name="Poole A.M."/>
            <person name="Pritham E.J."/>
            <person name="Richards T.A."/>
            <person name="Rocap G."/>
            <person name="Roy S.W."/>
            <person name="Sarai C."/>
            <person name="Schaack S."/>
            <person name="Shirato S."/>
            <person name="Slamovits C.H."/>
            <person name="Spencer D.F."/>
            <person name="Suzuki S."/>
            <person name="Worden A.Z."/>
            <person name="Zauner S."/>
            <person name="Barry K."/>
            <person name="Bell C."/>
            <person name="Bharti A.K."/>
            <person name="Crow J.A."/>
            <person name="Grimwood J."/>
            <person name="Kramer R."/>
            <person name="Lindquist E."/>
            <person name="Lucas S."/>
            <person name="Salamov A."/>
            <person name="McFadden G.I."/>
            <person name="Lane C.E."/>
            <person name="Keeling P.J."/>
            <person name="Gray M.W."/>
            <person name="Grigoriev I.V."/>
            <person name="Archibald J.M."/>
        </authorList>
    </citation>
    <scope>NUCLEOTIDE SEQUENCE</scope>
    <source>
        <strain evidence="2 4">CCMP2712</strain>
    </source>
</reference>
<dbReference type="KEGG" id="gtt:GUITHDRAFT_152360"/>
<keyword evidence="4" id="KW-1185">Reference proteome</keyword>
<evidence type="ECO:0000256" key="1">
    <source>
        <dbReference type="SAM" id="Phobius"/>
    </source>
</evidence>
<dbReference type="HOGENOM" id="CLU_1263636_0_0_1"/>
<keyword evidence="1" id="KW-0812">Transmembrane</keyword>
<dbReference type="GeneID" id="17303229"/>
<gene>
    <name evidence="2" type="ORF">GUITHDRAFT_152360</name>
</gene>
<dbReference type="Proteomes" id="UP000011087">
    <property type="component" value="Unassembled WGS sequence"/>
</dbReference>
<dbReference type="EnsemblProtists" id="EKX46460">
    <property type="protein sequence ID" value="EKX46460"/>
    <property type="gene ID" value="GUITHDRAFT_152360"/>
</dbReference>
<dbReference type="PaxDb" id="55529-EKX46460"/>
<evidence type="ECO:0000313" key="3">
    <source>
        <dbReference type="EnsemblProtists" id="EKX46460"/>
    </source>
</evidence>
<feature type="transmembrane region" description="Helical" evidence="1">
    <location>
        <begin position="113"/>
        <end position="139"/>
    </location>
</feature>
<dbReference type="OrthoDB" id="10454808at2759"/>
<dbReference type="EMBL" id="JH992994">
    <property type="protein sequence ID" value="EKX46460.1"/>
    <property type="molecule type" value="Genomic_DNA"/>
</dbReference>
<evidence type="ECO:0000313" key="2">
    <source>
        <dbReference type="EMBL" id="EKX46460.1"/>
    </source>
</evidence>
<organism evidence="2">
    <name type="scientific">Guillardia theta (strain CCMP2712)</name>
    <name type="common">Cryptophyte</name>
    <dbReference type="NCBI Taxonomy" id="905079"/>
    <lineage>
        <taxon>Eukaryota</taxon>
        <taxon>Cryptophyceae</taxon>
        <taxon>Pyrenomonadales</taxon>
        <taxon>Geminigeraceae</taxon>
        <taxon>Guillardia</taxon>
    </lineage>
</organism>
<dbReference type="AlphaFoldDB" id="L1JEC1"/>
<reference evidence="4" key="2">
    <citation type="submission" date="2012-11" db="EMBL/GenBank/DDBJ databases">
        <authorList>
            <person name="Kuo A."/>
            <person name="Curtis B.A."/>
            <person name="Tanifuji G."/>
            <person name="Burki F."/>
            <person name="Gruber A."/>
            <person name="Irimia M."/>
            <person name="Maruyama S."/>
            <person name="Arias M.C."/>
            <person name="Ball S.G."/>
            <person name="Gile G.H."/>
            <person name="Hirakawa Y."/>
            <person name="Hopkins J.F."/>
            <person name="Rensing S.A."/>
            <person name="Schmutz J."/>
            <person name="Symeonidi A."/>
            <person name="Elias M."/>
            <person name="Eveleigh R.J."/>
            <person name="Herman E.K."/>
            <person name="Klute M.J."/>
            <person name="Nakayama T."/>
            <person name="Obornik M."/>
            <person name="Reyes-Prieto A."/>
            <person name="Armbrust E.V."/>
            <person name="Aves S.J."/>
            <person name="Beiko R.G."/>
            <person name="Coutinho P."/>
            <person name="Dacks J.B."/>
            <person name="Durnford D.G."/>
            <person name="Fast N.M."/>
            <person name="Green B.R."/>
            <person name="Grisdale C."/>
            <person name="Hempe F."/>
            <person name="Henrissat B."/>
            <person name="Hoppner M.P."/>
            <person name="Ishida K.-I."/>
            <person name="Kim E."/>
            <person name="Koreny L."/>
            <person name="Kroth P.G."/>
            <person name="Liu Y."/>
            <person name="Malik S.-B."/>
            <person name="Maier U.G."/>
            <person name="McRose D."/>
            <person name="Mock T."/>
            <person name="Neilson J.A."/>
            <person name="Onodera N.T."/>
            <person name="Poole A.M."/>
            <person name="Pritham E.J."/>
            <person name="Richards T.A."/>
            <person name="Rocap G."/>
            <person name="Roy S.W."/>
            <person name="Sarai C."/>
            <person name="Schaack S."/>
            <person name="Shirato S."/>
            <person name="Slamovits C.H."/>
            <person name="Spencer D.F."/>
            <person name="Suzuki S."/>
            <person name="Worden A.Z."/>
            <person name="Zauner S."/>
            <person name="Barry K."/>
            <person name="Bell C."/>
            <person name="Bharti A.K."/>
            <person name="Crow J.A."/>
            <person name="Grimwood J."/>
            <person name="Kramer R."/>
            <person name="Lindquist E."/>
            <person name="Lucas S."/>
            <person name="Salamov A."/>
            <person name="McFadden G.I."/>
            <person name="Lane C.E."/>
            <person name="Keeling P.J."/>
            <person name="Gray M.W."/>
            <person name="Grigoriev I.V."/>
            <person name="Archibald J.M."/>
        </authorList>
    </citation>
    <scope>NUCLEOTIDE SEQUENCE</scope>
    <source>
        <strain evidence="4">CCMP2712</strain>
    </source>
</reference>
<keyword evidence="1" id="KW-0472">Membrane</keyword>
<proteinExistence type="predicted"/>
<name>L1JEC1_GUITC</name>
<sequence length="219" mass="24544">MLLCGCGNRVWKLGVTNRRIVAQKKEAAAFGTCQLTCREDCWPIENVAKVSVLSGEFWGYTVPVLWELAQRYFVIALLFDLLHGFVKANIQDFFGPTANSDVVIQRIIIGINVFLYLLCNLLFLFAVVYSFAVMGLVIFPHAIVKVYLTRELEEEGNPLSHIGGWCCGGKSNSRPMESFTFQTQEAYKAYQAIMAARSGVTNTGWQSVGRAQKDSKEEH</sequence>
<accession>L1JEC1</accession>
<evidence type="ECO:0000313" key="4">
    <source>
        <dbReference type="Proteomes" id="UP000011087"/>
    </source>
</evidence>
<keyword evidence="1" id="KW-1133">Transmembrane helix</keyword>